<keyword evidence="2" id="KW-1185">Reference proteome</keyword>
<accession>A0A7J8XQ83</accession>
<gene>
    <name evidence="1" type="ORF">Goari_007205</name>
</gene>
<proteinExistence type="predicted"/>
<name>A0A7J8XQ83_GOSAI</name>
<evidence type="ECO:0000313" key="1">
    <source>
        <dbReference type="EMBL" id="MBA0689476.1"/>
    </source>
</evidence>
<comment type="caution">
    <text evidence="1">The sequence shown here is derived from an EMBL/GenBank/DDBJ whole genome shotgun (WGS) entry which is preliminary data.</text>
</comment>
<dbReference type="Proteomes" id="UP000593577">
    <property type="component" value="Unassembled WGS sequence"/>
</dbReference>
<dbReference type="AlphaFoldDB" id="A0A7J8XQ83"/>
<dbReference type="PANTHER" id="PTHR37771:SF2">
    <property type="entry name" value="OS02G0593400 PROTEIN"/>
    <property type="match status" value="1"/>
</dbReference>
<sequence>MTQFPSTMRTIPSSLLLPSQWPQPHNEELLLAMEESNLEDKRSVPPHPLERSNMKYLKHGGPLCYLNWSTDRAMLVFLVI</sequence>
<reference evidence="1 2" key="1">
    <citation type="journal article" date="2019" name="Genome Biol. Evol.">
        <title>Insights into the evolution of the New World diploid cottons (Gossypium, subgenus Houzingenia) based on genome sequencing.</title>
        <authorList>
            <person name="Grover C.E."/>
            <person name="Arick M.A. 2nd"/>
            <person name="Thrash A."/>
            <person name="Conover J.L."/>
            <person name="Sanders W.S."/>
            <person name="Peterson D.G."/>
            <person name="Frelichowski J.E."/>
            <person name="Scheffler J.A."/>
            <person name="Scheffler B.E."/>
            <person name="Wendel J.F."/>
        </authorList>
    </citation>
    <scope>NUCLEOTIDE SEQUENCE [LARGE SCALE GENOMIC DNA]</scope>
    <source>
        <strain evidence="1">185</strain>
        <tissue evidence="1">Leaf</tissue>
    </source>
</reference>
<evidence type="ECO:0000313" key="2">
    <source>
        <dbReference type="Proteomes" id="UP000593577"/>
    </source>
</evidence>
<dbReference type="PANTHER" id="PTHR37771">
    <property type="entry name" value="OS02G0593400 PROTEIN"/>
    <property type="match status" value="1"/>
</dbReference>
<protein>
    <submittedName>
        <fullName evidence="1">Uncharacterized protein</fullName>
    </submittedName>
</protein>
<organism evidence="1 2">
    <name type="scientific">Gossypium aridum</name>
    <name type="common">American cotton</name>
    <name type="synonym">Erioxylum aridum</name>
    <dbReference type="NCBI Taxonomy" id="34290"/>
    <lineage>
        <taxon>Eukaryota</taxon>
        <taxon>Viridiplantae</taxon>
        <taxon>Streptophyta</taxon>
        <taxon>Embryophyta</taxon>
        <taxon>Tracheophyta</taxon>
        <taxon>Spermatophyta</taxon>
        <taxon>Magnoliopsida</taxon>
        <taxon>eudicotyledons</taxon>
        <taxon>Gunneridae</taxon>
        <taxon>Pentapetalae</taxon>
        <taxon>rosids</taxon>
        <taxon>malvids</taxon>
        <taxon>Malvales</taxon>
        <taxon>Malvaceae</taxon>
        <taxon>Malvoideae</taxon>
        <taxon>Gossypium</taxon>
    </lineage>
</organism>
<dbReference type="EMBL" id="JABFAA010000008">
    <property type="protein sequence ID" value="MBA0689476.1"/>
    <property type="molecule type" value="Genomic_DNA"/>
</dbReference>